<evidence type="ECO:0000259" key="4">
    <source>
        <dbReference type="Pfam" id="PF00394"/>
    </source>
</evidence>
<dbReference type="InterPro" id="IPR045087">
    <property type="entry name" value="Cu-oxidase_fam"/>
</dbReference>
<dbReference type="EMBL" id="CP015124">
    <property type="protein sequence ID" value="ANP36476.1"/>
    <property type="molecule type" value="Genomic_DNA"/>
</dbReference>
<dbReference type="Pfam" id="PF00394">
    <property type="entry name" value="Cu-oxidase"/>
    <property type="match status" value="1"/>
</dbReference>
<dbReference type="Pfam" id="PF07732">
    <property type="entry name" value="Cu-oxidase_3"/>
    <property type="match status" value="1"/>
</dbReference>
<feature type="domain" description="Plastocyanin-like" evidence="5">
    <location>
        <begin position="347"/>
        <end position="455"/>
    </location>
</feature>
<evidence type="ECO:0000256" key="2">
    <source>
        <dbReference type="ARBA" id="ARBA00023002"/>
    </source>
</evidence>
<dbReference type="EMBL" id="JARCJK010000016">
    <property type="protein sequence ID" value="MDE4167943.1"/>
    <property type="molecule type" value="Genomic_DNA"/>
</dbReference>
<dbReference type="Proteomes" id="UP000092565">
    <property type="component" value="Chromosome"/>
</dbReference>
<dbReference type="PROSITE" id="PS00079">
    <property type="entry name" value="MULTICOPPER_OXIDASE1"/>
    <property type="match status" value="1"/>
</dbReference>
<dbReference type="AlphaFoldDB" id="A0A1B0ZQN3"/>
<dbReference type="GO" id="GO:0016491">
    <property type="term" value="F:oxidoreductase activity"/>
    <property type="evidence" value="ECO:0007669"/>
    <property type="project" value="UniProtKB-KW"/>
</dbReference>
<dbReference type="InterPro" id="IPR011706">
    <property type="entry name" value="Cu-oxidase_C"/>
</dbReference>
<dbReference type="PANTHER" id="PTHR11709">
    <property type="entry name" value="MULTI-COPPER OXIDASE"/>
    <property type="match status" value="1"/>
</dbReference>
<reference evidence="8 10" key="2">
    <citation type="submission" date="2023-02" db="EMBL/GenBank/DDBJ databases">
        <title>Population genomics of bacteria associated with diatom.</title>
        <authorList>
            <person name="Xie J."/>
            <person name="Wang H."/>
        </authorList>
    </citation>
    <scope>NUCLEOTIDE SEQUENCE [LARGE SCALE GENOMIC DNA]</scope>
    <source>
        <strain evidence="8 10">PT47_8</strain>
    </source>
</reference>
<evidence type="ECO:0000313" key="10">
    <source>
        <dbReference type="Proteomes" id="UP001218364"/>
    </source>
</evidence>
<dbReference type="Gene3D" id="2.60.40.420">
    <property type="entry name" value="Cupredoxins - blue copper proteins"/>
    <property type="match status" value="3"/>
</dbReference>
<reference evidence="7 9" key="1">
    <citation type="submission" date="2016-04" db="EMBL/GenBank/DDBJ databases">
        <authorList>
            <person name="Evans L.H."/>
            <person name="Alamgir A."/>
            <person name="Owens N."/>
            <person name="Weber N.D."/>
            <person name="Virtaneva K."/>
            <person name="Barbian K."/>
            <person name="Babar A."/>
            <person name="Rosenke K."/>
        </authorList>
    </citation>
    <scope>NUCLEOTIDE SEQUENCE [LARGE SCALE GENOMIC DNA]</scope>
    <source>
        <strain evidence="7 9">JL2886</strain>
    </source>
</reference>
<dbReference type="CDD" id="cd13861">
    <property type="entry name" value="CuRO_1_CumA_like"/>
    <property type="match status" value="1"/>
</dbReference>
<dbReference type="InterPro" id="IPR011707">
    <property type="entry name" value="Cu-oxidase-like_N"/>
</dbReference>
<protein>
    <submittedName>
        <fullName evidence="7 8">Copper oxidase</fullName>
    </submittedName>
</protein>
<accession>A0A1B0ZQN3</accession>
<evidence type="ECO:0000256" key="3">
    <source>
        <dbReference type="SAM" id="SignalP"/>
    </source>
</evidence>
<keyword evidence="2" id="KW-0560">Oxidoreductase</keyword>
<keyword evidence="1" id="KW-0479">Metal-binding</keyword>
<feature type="domain" description="Plastocyanin-like" evidence="6">
    <location>
        <begin position="36"/>
        <end position="146"/>
    </location>
</feature>
<name>A0A1B0ZQN3_9RHOB</name>
<dbReference type="SUPFAM" id="SSF49503">
    <property type="entry name" value="Cupredoxins"/>
    <property type="match status" value="3"/>
</dbReference>
<keyword evidence="3" id="KW-0732">Signal</keyword>
<keyword evidence="9" id="KW-1185">Reference proteome</keyword>
<dbReference type="InterPro" id="IPR006311">
    <property type="entry name" value="TAT_signal"/>
</dbReference>
<feature type="signal peptide" evidence="3">
    <location>
        <begin position="1"/>
        <end position="23"/>
    </location>
</feature>
<evidence type="ECO:0000313" key="9">
    <source>
        <dbReference type="Proteomes" id="UP000092565"/>
    </source>
</evidence>
<dbReference type="Proteomes" id="UP001218364">
    <property type="component" value="Unassembled WGS sequence"/>
</dbReference>
<dbReference type="PROSITE" id="PS51318">
    <property type="entry name" value="TAT"/>
    <property type="match status" value="1"/>
</dbReference>
<dbReference type="Pfam" id="PF07731">
    <property type="entry name" value="Cu-oxidase_2"/>
    <property type="match status" value="1"/>
</dbReference>
<evidence type="ECO:0000259" key="6">
    <source>
        <dbReference type="Pfam" id="PF07732"/>
    </source>
</evidence>
<evidence type="ECO:0000259" key="5">
    <source>
        <dbReference type="Pfam" id="PF07731"/>
    </source>
</evidence>
<organism evidence="7 9">
    <name type="scientific">Phaeobacter gallaeciensis</name>
    <dbReference type="NCBI Taxonomy" id="60890"/>
    <lineage>
        <taxon>Bacteria</taxon>
        <taxon>Pseudomonadati</taxon>
        <taxon>Pseudomonadota</taxon>
        <taxon>Alphaproteobacteria</taxon>
        <taxon>Rhodobacterales</taxon>
        <taxon>Roseobacteraceae</taxon>
        <taxon>Phaeobacter</taxon>
    </lineage>
</organism>
<dbReference type="OrthoDB" id="9757546at2"/>
<evidence type="ECO:0000313" key="8">
    <source>
        <dbReference type="EMBL" id="MDE4167943.1"/>
    </source>
</evidence>
<evidence type="ECO:0000256" key="1">
    <source>
        <dbReference type="ARBA" id="ARBA00022723"/>
    </source>
</evidence>
<feature type="domain" description="Plastocyanin-like" evidence="4">
    <location>
        <begin position="198"/>
        <end position="276"/>
    </location>
</feature>
<evidence type="ECO:0000313" key="7">
    <source>
        <dbReference type="EMBL" id="ANP36476.1"/>
    </source>
</evidence>
<proteinExistence type="predicted"/>
<dbReference type="InterPro" id="IPR033138">
    <property type="entry name" value="Cu_oxidase_CS"/>
</dbReference>
<gene>
    <name evidence="7" type="ORF">JL2886_01567</name>
    <name evidence="8" type="ORF">PXK24_19795</name>
</gene>
<dbReference type="InterPro" id="IPR008972">
    <property type="entry name" value="Cupredoxin"/>
</dbReference>
<feature type="chain" id="PRO_5044369992" evidence="3">
    <location>
        <begin position="24"/>
        <end position="456"/>
    </location>
</feature>
<dbReference type="PROSITE" id="PS00080">
    <property type="entry name" value="MULTICOPPER_OXIDASE2"/>
    <property type="match status" value="1"/>
</dbReference>
<sequence>MPSRRSFLASLAALPLLPRSGWAATPVQLALAPLQQQIAPAQYGKTDLWGVNSSMPGPTLQARQGDRLKVQVNNGLPQETSMHWHGIRIENAMDGVPGLTQAPIAPGAEFTYDFALPDAGTYWYHSHAQSVEQVERGIQGPLIVAEHDAPDVDQDLVLMLDDIRLMQDAAVDPVFDHPHDMSHAGRMGNVMLTNGQIEARYPVQQGDRLRLRLINSANARIFALGLQGLTGWIMAYDGMPLTAPEEIPDQLLLAPAQRIDLIVDVTADAGEDAFLVQFERDGGYAQASFPVSAGTKSTRNMPAPLPPNPDHAITLGNARSATLRMEGGAMGGMRAAEWQGETQGMRSLAQAGQFWALNGVVGRPNAPLVRASIGETVKLTMVNDTAFPHAMHLHGMHFAEVLPGGGLGPLRDTLLMMRGETRTVAFNAHNPGKWLLHCHMLSHHAAGMGTWVEVTA</sequence>
<dbReference type="InterPro" id="IPR001117">
    <property type="entry name" value="Cu-oxidase_2nd"/>
</dbReference>
<dbReference type="PATRIC" id="fig|60890.4.peg.1531"/>
<dbReference type="GO" id="GO:0005507">
    <property type="term" value="F:copper ion binding"/>
    <property type="evidence" value="ECO:0007669"/>
    <property type="project" value="InterPro"/>
</dbReference>
<dbReference type="InterPro" id="IPR002355">
    <property type="entry name" value="Cu_oxidase_Cu_BS"/>
</dbReference>
<dbReference type="RefSeq" id="WP_065271443.1">
    <property type="nucleotide sequence ID" value="NZ_CP015124.1"/>
</dbReference>